<feature type="region of interest" description="Disordered" evidence="1">
    <location>
        <begin position="18"/>
        <end position="39"/>
    </location>
</feature>
<gene>
    <name evidence="3" type="ORF">CkaCkLH20_04958</name>
</gene>
<dbReference type="OrthoDB" id="3364132at2759"/>
<name>A0A9P6I5T3_9PEZI</name>
<dbReference type="PANTHER" id="PTHR36223">
    <property type="entry name" value="BETA-LACTAMASE-TYPE TRANSPEPTIDASE FOLD DOMAIN CONTAINING PROTEIN"/>
    <property type="match status" value="1"/>
</dbReference>
<keyword evidence="4" id="KW-1185">Reference proteome</keyword>
<evidence type="ECO:0000256" key="1">
    <source>
        <dbReference type="SAM" id="MobiDB-lite"/>
    </source>
</evidence>
<dbReference type="GeneID" id="62160751"/>
<dbReference type="RefSeq" id="XP_038747284.1">
    <property type="nucleotide sequence ID" value="XM_038887677.1"/>
</dbReference>
<feature type="compositionally biased region" description="Basic and acidic residues" evidence="1">
    <location>
        <begin position="291"/>
        <end position="303"/>
    </location>
</feature>
<feature type="domain" description="DUF7918" evidence="2">
    <location>
        <begin position="10"/>
        <end position="239"/>
    </location>
</feature>
<reference evidence="3" key="2">
    <citation type="submission" date="2020-11" db="EMBL/GenBank/DDBJ databases">
        <title>Whole genome sequencing of Colletotrichum sp.</title>
        <authorList>
            <person name="Li H."/>
        </authorList>
    </citation>
    <scope>NUCLEOTIDE SEQUENCE</scope>
    <source>
        <strain evidence="3">CkLH20</strain>
    </source>
</reference>
<evidence type="ECO:0000313" key="3">
    <source>
        <dbReference type="EMBL" id="KAF9877823.1"/>
    </source>
</evidence>
<dbReference type="PANTHER" id="PTHR36223:SF1">
    <property type="entry name" value="TRANSCRIPTION ELONGATION FACTOR EAF N-TERMINAL DOMAIN-CONTAINING PROTEIN"/>
    <property type="match status" value="1"/>
</dbReference>
<sequence length="312" mass="34611">MAVIDDLPQVKVSVRMTGADSDCPEYEDPDPPTTSAIAGTADHSTAKVIESHTDAEYHIRYEVENSLKWLSGNSGVVVRSYIDGKEVEYTLRTDTALSRQVCRGIVEGVEVPSIKQGHVTLRKFKFSTVTRVEGRGDKIVDDKKAAKHLGVIEVVVYRAVKVHNITRGDTNVQDFQSELSKKALIGNTATHGTTFTNGGNIKKMPRVKCTYPDGERRLARFFFRYKSREILENEGIIAQEPSPSPPSSPEAPTIEGLSQSELQRLAQERLDEIHATVKREKRVKRGASGDVDLRPSKIYRTDADGTIDLTDD</sequence>
<evidence type="ECO:0000313" key="4">
    <source>
        <dbReference type="Proteomes" id="UP000781932"/>
    </source>
</evidence>
<dbReference type="EMBL" id="JAATWM020000013">
    <property type="protein sequence ID" value="KAF9877823.1"/>
    <property type="molecule type" value="Genomic_DNA"/>
</dbReference>
<feature type="region of interest" description="Disordered" evidence="1">
    <location>
        <begin position="281"/>
        <end position="312"/>
    </location>
</feature>
<reference evidence="3" key="1">
    <citation type="submission" date="2020-03" db="EMBL/GenBank/DDBJ databases">
        <authorList>
            <person name="He L."/>
        </authorList>
    </citation>
    <scope>NUCLEOTIDE SEQUENCE</scope>
    <source>
        <strain evidence="3">CkLH20</strain>
    </source>
</reference>
<dbReference type="Proteomes" id="UP000781932">
    <property type="component" value="Unassembled WGS sequence"/>
</dbReference>
<comment type="caution">
    <text evidence="3">The sequence shown here is derived from an EMBL/GenBank/DDBJ whole genome shotgun (WGS) entry which is preliminary data.</text>
</comment>
<proteinExistence type="predicted"/>
<dbReference type="Pfam" id="PF25534">
    <property type="entry name" value="DUF7918"/>
    <property type="match status" value="1"/>
</dbReference>
<accession>A0A9P6I5T3</accession>
<feature type="region of interest" description="Disordered" evidence="1">
    <location>
        <begin position="235"/>
        <end position="260"/>
    </location>
</feature>
<dbReference type="AlphaFoldDB" id="A0A9P6I5T3"/>
<organism evidence="3 4">
    <name type="scientific">Colletotrichum karsti</name>
    <dbReference type="NCBI Taxonomy" id="1095194"/>
    <lineage>
        <taxon>Eukaryota</taxon>
        <taxon>Fungi</taxon>
        <taxon>Dikarya</taxon>
        <taxon>Ascomycota</taxon>
        <taxon>Pezizomycotina</taxon>
        <taxon>Sordariomycetes</taxon>
        <taxon>Hypocreomycetidae</taxon>
        <taxon>Glomerellales</taxon>
        <taxon>Glomerellaceae</taxon>
        <taxon>Colletotrichum</taxon>
        <taxon>Colletotrichum boninense species complex</taxon>
    </lineage>
</organism>
<protein>
    <recommendedName>
        <fullName evidence="2">DUF7918 domain-containing protein</fullName>
    </recommendedName>
</protein>
<dbReference type="InterPro" id="IPR057678">
    <property type="entry name" value="DUF7918"/>
</dbReference>
<evidence type="ECO:0000259" key="2">
    <source>
        <dbReference type="Pfam" id="PF25534"/>
    </source>
</evidence>